<dbReference type="AlphaFoldDB" id="A0ABD2KMY2"/>
<feature type="region of interest" description="Disordered" evidence="5">
    <location>
        <begin position="599"/>
        <end position="627"/>
    </location>
</feature>
<evidence type="ECO:0000256" key="5">
    <source>
        <dbReference type="SAM" id="MobiDB-lite"/>
    </source>
</evidence>
<keyword evidence="4" id="KW-1133">Transmembrane helix</keyword>
<dbReference type="Proteomes" id="UP001620645">
    <property type="component" value="Unassembled WGS sequence"/>
</dbReference>
<protein>
    <recommendedName>
        <fullName evidence="4">Alpha-1,3/1,6-mannosyltransferase ALG2</fullName>
        <ecNumber evidence="4">2.4.1.132</ecNumber>
        <ecNumber evidence="4">2.4.1.257</ecNumber>
    </recommendedName>
    <alternativeName>
        <fullName evidence="4">GDP-Man:Man(1)GlcNAc(2)-PP-Dol alpha-1,3-mannosyltransferase</fullName>
    </alternativeName>
</protein>
<dbReference type="SUPFAM" id="SSF53756">
    <property type="entry name" value="UDP-Glycosyltransferase/glycogen phosphorylase"/>
    <property type="match status" value="1"/>
</dbReference>
<reference evidence="8 9" key="1">
    <citation type="submission" date="2024-10" db="EMBL/GenBank/DDBJ databases">
        <authorList>
            <person name="Kim D."/>
        </authorList>
    </citation>
    <scope>NUCLEOTIDE SEQUENCE [LARGE SCALE GENOMIC DNA]</scope>
    <source>
        <strain evidence="8">Taebaek</strain>
    </source>
</reference>
<dbReference type="GO" id="GO:0005789">
    <property type="term" value="C:endoplasmic reticulum membrane"/>
    <property type="evidence" value="ECO:0007669"/>
    <property type="project" value="UniProtKB-SubCell"/>
</dbReference>
<proteinExistence type="inferred from homology"/>
<dbReference type="InterPro" id="IPR027054">
    <property type="entry name" value="ALG2"/>
</dbReference>
<evidence type="ECO:0000256" key="2">
    <source>
        <dbReference type="ARBA" id="ARBA00045103"/>
    </source>
</evidence>
<dbReference type="EC" id="2.4.1.257" evidence="4"/>
<comment type="catalytic activity">
    <reaction evidence="3 4">
        <text>an alpha-D-Man-(1-&gt;3)-beta-D-Man-(1-&gt;4)-beta-D-GlcNAc-(1-&gt;4)-alpha-D-GlcNAc-diphospho-di-trans,poly-cis-dolichol + GDP-alpha-D-mannose = an alpha-D-Man-(1-&gt;3)-[alpha-D-Man-(1-&gt;6)]-beta-D-Man-(1-&gt;4)-beta-D-GlcNAc-(1-&gt;4)-alpha-D-GlcNAc-diphospho-di-trans,poly-cis-dolichol + GDP + H(+)</text>
        <dbReference type="Rhea" id="RHEA:29519"/>
        <dbReference type="Rhea" id="RHEA-COMP:19513"/>
        <dbReference type="Rhea" id="RHEA-COMP:19515"/>
        <dbReference type="ChEBI" id="CHEBI:15378"/>
        <dbReference type="ChEBI" id="CHEBI:57527"/>
        <dbReference type="ChEBI" id="CHEBI:58189"/>
        <dbReference type="ChEBI" id="CHEBI:132510"/>
        <dbReference type="ChEBI" id="CHEBI:132511"/>
        <dbReference type="EC" id="2.4.1.257"/>
    </reaction>
    <physiologicalReaction direction="left-to-right" evidence="3 4">
        <dbReference type="Rhea" id="RHEA:29520"/>
    </physiologicalReaction>
</comment>
<name>A0ABD2KMY2_HETSC</name>
<evidence type="ECO:0000256" key="3">
    <source>
        <dbReference type="ARBA" id="ARBA00045104"/>
    </source>
</evidence>
<comment type="pathway">
    <text evidence="4">Protein modification; protein glycosylation.</text>
</comment>
<dbReference type="PANTHER" id="PTHR45918:SF2">
    <property type="entry name" value="ALPHA-1,3_1,6-MANNOSYLTRANSFERASE ALG2"/>
    <property type="match status" value="1"/>
</dbReference>
<feature type="transmembrane region" description="Helical" evidence="4">
    <location>
        <begin position="50"/>
        <end position="70"/>
    </location>
</feature>
<comment type="function">
    <text evidence="4">Mannosylates Man(2)GlcNAc(2)-dolichol diphosphate and Man(1)GlcNAc(2)-dolichol diphosphate to form Man(3)GlcNAc(2)-dolichol diphosphate.</text>
</comment>
<evidence type="ECO:0000256" key="1">
    <source>
        <dbReference type="ARBA" id="ARBA00022676"/>
    </source>
</evidence>
<keyword evidence="9" id="KW-1185">Reference proteome</keyword>
<feature type="domain" description="Glycosyl transferase family 1" evidence="6">
    <location>
        <begin position="297"/>
        <end position="436"/>
    </location>
</feature>
<dbReference type="EC" id="2.4.1.132" evidence="4"/>
<comment type="subcellular location">
    <subcellularLocation>
        <location evidence="4">Endoplasmic reticulum membrane</location>
        <topology evidence="4">Single-pass membrane protein</topology>
    </subcellularLocation>
</comment>
<dbReference type="InterPro" id="IPR001296">
    <property type="entry name" value="Glyco_trans_1"/>
</dbReference>
<gene>
    <name evidence="8" type="ORF">niasHS_000006</name>
</gene>
<evidence type="ECO:0000256" key="4">
    <source>
        <dbReference type="RuleBase" id="RU367136"/>
    </source>
</evidence>
<dbReference type="EMBL" id="JBICCN010000005">
    <property type="protein sequence ID" value="KAL3104297.1"/>
    <property type="molecule type" value="Genomic_DNA"/>
</dbReference>
<keyword evidence="1 4" id="KW-0328">Glycosyltransferase</keyword>
<dbReference type="InterPro" id="IPR028098">
    <property type="entry name" value="Glyco_trans_4-like_N"/>
</dbReference>
<evidence type="ECO:0000313" key="8">
    <source>
        <dbReference type="EMBL" id="KAL3104297.1"/>
    </source>
</evidence>
<feature type="domain" description="Glycosyltransferase subfamily 4-like N-terminal" evidence="7">
    <location>
        <begin position="108"/>
        <end position="283"/>
    </location>
</feature>
<dbReference type="PANTHER" id="PTHR45918">
    <property type="entry name" value="ALPHA-1,3/1,6-MANNOSYLTRANSFERASE ALG2"/>
    <property type="match status" value="1"/>
</dbReference>
<comment type="caution">
    <text evidence="8">The sequence shown here is derived from an EMBL/GenBank/DDBJ whole genome shotgun (WGS) entry which is preliminary data.</text>
</comment>
<dbReference type="GO" id="GO:0102704">
    <property type="term" value="F:GDP-Man:Man(2)GlcNAc(2)-PP-Dol alpha-1,6-mannosyltransferase activity"/>
    <property type="evidence" value="ECO:0007669"/>
    <property type="project" value="UniProtKB-UniRule"/>
</dbReference>
<keyword evidence="4" id="KW-0472">Membrane</keyword>
<sequence>MVLKRSFLLPTSKPSLPFRRFQFDHSLPSFLYMTQIASFNRRPLTVSRPFFIVLYIIGLIICVPTSLFIWSLRRRFNERNVVGVRKKEKATLEKAMLVVIIHPEQWNGGSDRCTIGLLRHFVQAGHKVFWLTTMIDSYWASEDFHGVEIIGPSLFAHMPLHPGDWYTQNTALALYYLFSKRGMGSPDLVVVDHSASCVPLLKWFFPRCRVLFYCHFPQQLVTPSRFFLYRWYAYLMGLVEGRLFEYVDIVLVNSEFTGRQFRQVMPTVSDAKIRVVYPPCDVDSLRCGWVRPISRADRPPNERYLFLSMNRFWPEKRLEIIIEAAAELKRRGLRPRIQMAGSVMPHIPESRIYYQELQSHCKQLELDDLIEFLPDPTDERKFELYRQCDSVIYTPPNEHFGIVPIEALEQRRPVIVNNSGGPAETVLEDITGTRIADTCGVLLANAMASHMGRKEWPQLDKDELYAKQRIRFDEKFSWKGFGRRVDEAIAELFSVDHPPTEEMAQTKAERRPQQNETVHVHINGHSKCHQQNGISDSNTDLERGIIPPSRRGNLSPQRVKFLSPNGTHLPPQTNGGEVPATIGNKASAFSAVLTNGHRNTALHRRHSEAKGKKNWSMSGKQTDRKNA</sequence>
<keyword evidence="4" id="KW-0808">Transferase</keyword>
<comment type="similarity">
    <text evidence="4">Belongs to the glycosyltransferase group 1 family.</text>
</comment>
<dbReference type="Pfam" id="PF13439">
    <property type="entry name" value="Glyco_transf_4"/>
    <property type="match status" value="1"/>
</dbReference>
<evidence type="ECO:0000259" key="7">
    <source>
        <dbReference type="Pfam" id="PF13439"/>
    </source>
</evidence>
<dbReference type="Pfam" id="PF00534">
    <property type="entry name" value="Glycos_transf_1"/>
    <property type="match status" value="1"/>
</dbReference>
<organism evidence="8 9">
    <name type="scientific">Heterodera schachtii</name>
    <name type="common">Sugarbeet cyst nematode worm</name>
    <name type="synonym">Tylenchus schachtii</name>
    <dbReference type="NCBI Taxonomy" id="97005"/>
    <lineage>
        <taxon>Eukaryota</taxon>
        <taxon>Metazoa</taxon>
        <taxon>Ecdysozoa</taxon>
        <taxon>Nematoda</taxon>
        <taxon>Chromadorea</taxon>
        <taxon>Rhabditida</taxon>
        <taxon>Tylenchina</taxon>
        <taxon>Tylenchomorpha</taxon>
        <taxon>Tylenchoidea</taxon>
        <taxon>Heteroderidae</taxon>
        <taxon>Heteroderinae</taxon>
        <taxon>Heterodera</taxon>
    </lineage>
</organism>
<dbReference type="GO" id="GO:0004378">
    <property type="term" value="F:GDP-Man:Man(1)GlcNAc(2)-PP-Dol alpha-1,3-mannosyltransferase activity"/>
    <property type="evidence" value="ECO:0007669"/>
    <property type="project" value="UniProtKB-UniRule"/>
</dbReference>
<accession>A0ABD2KMY2</accession>
<keyword evidence="4" id="KW-0812">Transmembrane</keyword>
<dbReference type="Gene3D" id="3.40.50.2000">
    <property type="entry name" value="Glycogen Phosphorylase B"/>
    <property type="match status" value="2"/>
</dbReference>
<evidence type="ECO:0000313" key="9">
    <source>
        <dbReference type="Proteomes" id="UP001620645"/>
    </source>
</evidence>
<comment type="catalytic activity">
    <reaction evidence="2 4">
        <text>a beta-D-Man-(1-&gt;4)-beta-D-GlcNAc-(1-&gt;4)-alpha-D-GlcNAc-diphospho-di-trans,poly-cis-dolichol + GDP-alpha-D-mannose = an alpha-D-Man-(1-&gt;3)-beta-D-Man-(1-&gt;4)-beta-D-GlcNAc-(1-&gt;4)-alpha-D-GlcNAc-diphospho-di-trans,poly-cis-dolichol + GDP + H(+)</text>
        <dbReference type="Rhea" id="RHEA:29515"/>
        <dbReference type="Rhea" id="RHEA-COMP:19511"/>
        <dbReference type="Rhea" id="RHEA-COMP:19513"/>
        <dbReference type="ChEBI" id="CHEBI:15378"/>
        <dbReference type="ChEBI" id="CHEBI:57527"/>
        <dbReference type="ChEBI" id="CHEBI:58189"/>
        <dbReference type="ChEBI" id="CHEBI:58472"/>
        <dbReference type="ChEBI" id="CHEBI:132510"/>
        <dbReference type="EC" id="2.4.1.132"/>
    </reaction>
    <physiologicalReaction direction="left-to-right" evidence="2 4">
        <dbReference type="Rhea" id="RHEA:29516"/>
    </physiologicalReaction>
</comment>
<evidence type="ECO:0000259" key="6">
    <source>
        <dbReference type="Pfam" id="PF00534"/>
    </source>
</evidence>